<dbReference type="CDD" id="cd02947">
    <property type="entry name" value="TRX_family"/>
    <property type="match status" value="1"/>
</dbReference>
<dbReference type="InterPro" id="IPR005746">
    <property type="entry name" value="Thioredoxin"/>
</dbReference>
<keyword evidence="4" id="KW-0249">Electron transport</keyword>
<dbReference type="PROSITE" id="PS51352">
    <property type="entry name" value="THIOREDOXIN_2"/>
    <property type="match status" value="1"/>
</dbReference>
<evidence type="ECO:0000259" key="8">
    <source>
        <dbReference type="PROSITE" id="PS51352"/>
    </source>
</evidence>
<dbReference type="STRING" id="1475481.GCA_000953855_02933"/>
<gene>
    <name evidence="9" type="ORF">MBSD_n2880</name>
</gene>
<evidence type="ECO:0000256" key="3">
    <source>
        <dbReference type="ARBA" id="ARBA00022723"/>
    </source>
</evidence>
<dbReference type="Gene3D" id="3.40.30.10">
    <property type="entry name" value="Glutaredoxin"/>
    <property type="match status" value="1"/>
</dbReference>
<name>A0A0K8QRM6_9GAMM</name>
<evidence type="ECO:0000256" key="4">
    <source>
        <dbReference type="ARBA" id="ARBA00022982"/>
    </source>
</evidence>
<keyword evidence="3" id="KW-0479">Metal-binding</keyword>
<keyword evidence="5" id="KW-1015">Disulfide bond</keyword>
<evidence type="ECO:0000256" key="7">
    <source>
        <dbReference type="NCBIfam" id="TIGR01068"/>
    </source>
</evidence>
<dbReference type="GO" id="GO:0005737">
    <property type="term" value="C:cytoplasm"/>
    <property type="evidence" value="ECO:0007669"/>
    <property type="project" value="TreeGrafter"/>
</dbReference>
<dbReference type="GO" id="GO:0015035">
    <property type="term" value="F:protein-disulfide reductase activity"/>
    <property type="evidence" value="ECO:0007669"/>
    <property type="project" value="UniProtKB-UniRule"/>
</dbReference>
<dbReference type="InterPro" id="IPR049299">
    <property type="entry name" value="Thio2_N"/>
</dbReference>
<dbReference type="GO" id="GO:0046872">
    <property type="term" value="F:metal ion binding"/>
    <property type="evidence" value="ECO:0007669"/>
    <property type="project" value="UniProtKB-KW"/>
</dbReference>
<evidence type="ECO:0000313" key="10">
    <source>
        <dbReference type="Proteomes" id="UP000253740"/>
    </source>
</evidence>
<keyword evidence="6" id="KW-0676">Redox-active center</keyword>
<organism evidence="9">
    <name type="scientific">Mizugakiibacter sediminis</name>
    <dbReference type="NCBI Taxonomy" id="1475481"/>
    <lineage>
        <taxon>Bacteria</taxon>
        <taxon>Pseudomonadati</taxon>
        <taxon>Pseudomonadota</taxon>
        <taxon>Gammaproteobacteria</taxon>
        <taxon>Lysobacterales</taxon>
        <taxon>Rhodanobacteraceae</taxon>
        <taxon>Mizugakiibacter</taxon>
    </lineage>
</organism>
<dbReference type="SUPFAM" id="SSF52833">
    <property type="entry name" value="Thioredoxin-like"/>
    <property type="match status" value="1"/>
</dbReference>
<accession>A0A0K8QRM6</accession>
<dbReference type="Proteomes" id="UP000253740">
    <property type="component" value="Unassembled WGS sequence"/>
</dbReference>
<keyword evidence="2" id="KW-0813">Transport</keyword>
<dbReference type="AlphaFoldDB" id="A0A0K8QRM6"/>
<protein>
    <recommendedName>
        <fullName evidence="7">Thioredoxin</fullName>
    </recommendedName>
</protein>
<dbReference type="NCBIfam" id="TIGR01068">
    <property type="entry name" value="thioredoxin"/>
    <property type="match status" value="1"/>
</dbReference>
<dbReference type="Pfam" id="PF21352">
    <property type="entry name" value="Zn_ribbon_Thio2"/>
    <property type="match status" value="1"/>
</dbReference>
<dbReference type="Gene3D" id="2.30.30.380">
    <property type="entry name" value="Zn-finger domain of Sec23/24"/>
    <property type="match status" value="1"/>
</dbReference>
<dbReference type="PANTHER" id="PTHR45663">
    <property type="entry name" value="GEO12009P1"/>
    <property type="match status" value="1"/>
</dbReference>
<evidence type="ECO:0000256" key="6">
    <source>
        <dbReference type="ARBA" id="ARBA00023284"/>
    </source>
</evidence>
<evidence type="ECO:0000256" key="2">
    <source>
        <dbReference type="ARBA" id="ARBA00022448"/>
    </source>
</evidence>
<dbReference type="EMBL" id="DF970277">
    <property type="protein sequence ID" value="GAP67553.1"/>
    <property type="molecule type" value="Genomic_DNA"/>
</dbReference>
<dbReference type="InterPro" id="IPR013766">
    <property type="entry name" value="Thioredoxin_domain"/>
</dbReference>
<dbReference type="InterPro" id="IPR036249">
    <property type="entry name" value="Thioredoxin-like_sf"/>
</dbReference>
<feature type="domain" description="Thioredoxin" evidence="8">
    <location>
        <begin position="59"/>
        <end position="164"/>
    </location>
</feature>
<dbReference type="InterPro" id="IPR017937">
    <property type="entry name" value="Thioredoxin_CS"/>
</dbReference>
<comment type="similarity">
    <text evidence="1">Belongs to the thioredoxin family.</text>
</comment>
<proteinExistence type="inferred from homology"/>
<sequence length="167" mass="17856">MRGAGPVPIYAPSLLTEHVVTTPVEVPCPHCTTLNRVPGARLGEGPVCGRCKQPLFGGHPVELSAGSFDAIAGRGDLPVLVDFWAPWCGPCLAFAPVFADAARTLEPHVRLAKIDTEAEPQLAARFGIRSIPTLALFRRGREVARQAGAMDGRTLRLWLDRALAQAS</sequence>
<reference evidence="9" key="1">
    <citation type="submission" date="2015-08" db="EMBL/GenBank/DDBJ databases">
        <title>Complete DNA Sequence of Pseudomonas syringae pv. actinidiae, the Causal Agent of Kiwifruit Canker Disease.</title>
        <authorList>
            <person name="Rikkerink E.H.A."/>
            <person name="Fineran P.C."/>
        </authorList>
    </citation>
    <scope>NUCLEOTIDE SEQUENCE</scope>
    <source>
        <strain evidence="9">SkMP5</strain>
    </source>
</reference>
<dbReference type="Pfam" id="PF00085">
    <property type="entry name" value="Thioredoxin"/>
    <property type="match status" value="1"/>
</dbReference>
<keyword evidence="10" id="KW-1185">Reference proteome</keyword>
<dbReference type="NCBIfam" id="NF008229">
    <property type="entry name" value="PRK10996.1"/>
    <property type="match status" value="1"/>
</dbReference>
<evidence type="ECO:0000313" key="9">
    <source>
        <dbReference type="EMBL" id="GAP67553.1"/>
    </source>
</evidence>
<dbReference type="PANTHER" id="PTHR45663:SF11">
    <property type="entry name" value="GEO12009P1"/>
    <property type="match status" value="1"/>
</dbReference>
<dbReference type="PRINTS" id="PR00421">
    <property type="entry name" value="THIOREDOXIN"/>
</dbReference>
<evidence type="ECO:0000256" key="1">
    <source>
        <dbReference type="ARBA" id="ARBA00008987"/>
    </source>
</evidence>
<dbReference type="PROSITE" id="PS00194">
    <property type="entry name" value="THIOREDOXIN_1"/>
    <property type="match status" value="1"/>
</dbReference>
<evidence type="ECO:0000256" key="5">
    <source>
        <dbReference type="ARBA" id="ARBA00023157"/>
    </source>
</evidence>